<dbReference type="EnsemblPlants" id="AET5Gv20411800.15">
    <property type="protein sequence ID" value="AET5Gv20411800.15"/>
    <property type="gene ID" value="AET5Gv20411800"/>
</dbReference>
<sequence>MEKGHFFFFVCNKTPSFISPVLPRYFNFCTWDLRSEERVAECYVPLLDLFHHGSGYKVFGRNWERELVLEREMGFESGRKGRNEYNRLEHLAFEPSQTWNPASTTP</sequence>
<dbReference type="Gramene" id="AET5Gv20411800.13">
    <property type="protein sequence ID" value="AET5Gv20411800.13"/>
    <property type="gene ID" value="AET5Gv20411800"/>
</dbReference>
<dbReference type="AlphaFoldDB" id="A0A453KH51"/>
<reference evidence="1" key="4">
    <citation type="submission" date="2019-03" db="UniProtKB">
        <authorList>
            <consortium name="EnsemblPlants"/>
        </authorList>
    </citation>
    <scope>IDENTIFICATION</scope>
</reference>
<evidence type="ECO:0000313" key="2">
    <source>
        <dbReference type="Proteomes" id="UP000015105"/>
    </source>
</evidence>
<reference evidence="1" key="5">
    <citation type="journal article" date="2021" name="G3 (Bethesda)">
        <title>Aegilops tauschii genome assembly Aet v5.0 features greater sequence contiguity and improved annotation.</title>
        <authorList>
            <person name="Wang L."/>
            <person name="Zhu T."/>
            <person name="Rodriguez J.C."/>
            <person name="Deal K.R."/>
            <person name="Dubcovsky J."/>
            <person name="McGuire P.E."/>
            <person name="Lux T."/>
            <person name="Spannagl M."/>
            <person name="Mayer K.F.X."/>
            <person name="Baldrich P."/>
            <person name="Meyers B.C."/>
            <person name="Huo N."/>
            <person name="Gu Y.Q."/>
            <person name="Zhou H."/>
            <person name="Devos K.M."/>
            <person name="Bennetzen J.L."/>
            <person name="Unver T."/>
            <person name="Budak H."/>
            <person name="Gulick P.J."/>
            <person name="Galiba G."/>
            <person name="Kalapos B."/>
            <person name="Nelson D.R."/>
            <person name="Li P."/>
            <person name="You F.M."/>
            <person name="Luo M.C."/>
            <person name="Dvorak J."/>
        </authorList>
    </citation>
    <scope>NUCLEOTIDE SEQUENCE [LARGE SCALE GENOMIC DNA]</scope>
    <source>
        <strain evidence="1">cv. AL8/78</strain>
    </source>
</reference>
<organism evidence="1 2">
    <name type="scientific">Aegilops tauschii subsp. strangulata</name>
    <name type="common">Goatgrass</name>
    <dbReference type="NCBI Taxonomy" id="200361"/>
    <lineage>
        <taxon>Eukaryota</taxon>
        <taxon>Viridiplantae</taxon>
        <taxon>Streptophyta</taxon>
        <taxon>Embryophyta</taxon>
        <taxon>Tracheophyta</taxon>
        <taxon>Spermatophyta</taxon>
        <taxon>Magnoliopsida</taxon>
        <taxon>Liliopsida</taxon>
        <taxon>Poales</taxon>
        <taxon>Poaceae</taxon>
        <taxon>BOP clade</taxon>
        <taxon>Pooideae</taxon>
        <taxon>Triticodae</taxon>
        <taxon>Triticeae</taxon>
        <taxon>Triticinae</taxon>
        <taxon>Aegilops</taxon>
    </lineage>
</organism>
<proteinExistence type="predicted"/>
<dbReference type="EnsemblPlants" id="AET5Gv20411800.14">
    <property type="protein sequence ID" value="AET5Gv20411800.14"/>
    <property type="gene ID" value="AET5Gv20411800"/>
</dbReference>
<dbReference type="Gramene" id="AET5Gv20411800.15">
    <property type="protein sequence ID" value="AET5Gv20411800.15"/>
    <property type="gene ID" value="AET5Gv20411800"/>
</dbReference>
<name>A0A453KH51_AEGTS</name>
<reference evidence="1" key="3">
    <citation type="journal article" date="2017" name="Nature">
        <title>Genome sequence of the progenitor of the wheat D genome Aegilops tauschii.</title>
        <authorList>
            <person name="Luo M.C."/>
            <person name="Gu Y.Q."/>
            <person name="Puiu D."/>
            <person name="Wang H."/>
            <person name="Twardziok S.O."/>
            <person name="Deal K.R."/>
            <person name="Huo N."/>
            <person name="Zhu T."/>
            <person name="Wang L."/>
            <person name="Wang Y."/>
            <person name="McGuire P.E."/>
            <person name="Liu S."/>
            <person name="Long H."/>
            <person name="Ramasamy R.K."/>
            <person name="Rodriguez J.C."/>
            <person name="Van S.L."/>
            <person name="Yuan L."/>
            <person name="Wang Z."/>
            <person name="Xia Z."/>
            <person name="Xiao L."/>
            <person name="Anderson O.D."/>
            <person name="Ouyang S."/>
            <person name="Liang Y."/>
            <person name="Zimin A.V."/>
            <person name="Pertea G."/>
            <person name="Qi P."/>
            <person name="Bennetzen J.L."/>
            <person name="Dai X."/>
            <person name="Dawson M.W."/>
            <person name="Muller H.G."/>
            <person name="Kugler K."/>
            <person name="Rivarola-Duarte L."/>
            <person name="Spannagl M."/>
            <person name="Mayer K.F.X."/>
            <person name="Lu F.H."/>
            <person name="Bevan M.W."/>
            <person name="Leroy P."/>
            <person name="Li P."/>
            <person name="You F.M."/>
            <person name="Sun Q."/>
            <person name="Liu Z."/>
            <person name="Lyons E."/>
            <person name="Wicker T."/>
            <person name="Salzberg S.L."/>
            <person name="Devos K.M."/>
            <person name="Dvorak J."/>
        </authorList>
    </citation>
    <scope>NUCLEOTIDE SEQUENCE [LARGE SCALE GENOMIC DNA]</scope>
    <source>
        <strain evidence="1">cv. AL8/78</strain>
    </source>
</reference>
<reference evidence="2" key="2">
    <citation type="journal article" date="2017" name="Nat. Plants">
        <title>The Aegilops tauschii genome reveals multiple impacts of transposons.</title>
        <authorList>
            <person name="Zhao G."/>
            <person name="Zou C."/>
            <person name="Li K."/>
            <person name="Wang K."/>
            <person name="Li T."/>
            <person name="Gao L."/>
            <person name="Zhang X."/>
            <person name="Wang H."/>
            <person name="Yang Z."/>
            <person name="Liu X."/>
            <person name="Jiang W."/>
            <person name="Mao L."/>
            <person name="Kong X."/>
            <person name="Jiao Y."/>
            <person name="Jia J."/>
        </authorList>
    </citation>
    <scope>NUCLEOTIDE SEQUENCE [LARGE SCALE GENOMIC DNA]</scope>
    <source>
        <strain evidence="2">cv. AL8/78</strain>
    </source>
</reference>
<dbReference type="Proteomes" id="UP000015105">
    <property type="component" value="Chromosome 5D"/>
</dbReference>
<accession>A0A453KH51</accession>
<evidence type="ECO:0000313" key="1">
    <source>
        <dbReference type="EnsemblPlants" id="AET5Gv20411800.15"/>
    </source>
</evidence>
<protein>
    <submittedName>
        <fullName evidence="1">Uncharacterized protein</fullName>
    </submittedName>
</protein>
<keyword evidence="2" id="KW-1185">Reference proteome</keyword>
<dbReference type="Gramene" id="AET5Gv20411800.14">
    <property type="protein sequence ID" value="AET5Gv20411800.14"/>
    <property type="gene ID" value="AET5Gv20411800"/>
</dbReference>
<reference evidence="2" key="1">
    <citation type="journal article" date="2014" name="Science">
        <title>Ancient hybridizations among the ancestral genomes of bread wheat.</title>
        <authorList>
            <consortium name="International Wheat Genome Sequencing Consortium,"/>
            <person name="Marcussen T."/>
            <person name="Sandve S.R."/>
            <person name="Heier L."/>
            <person name="Spannagl M."/>
            <person name="Pfeifer M."/>
            <person name="Jakobsen K.S."/>
            <person name="Wulff B.B."/>
            <person name="Steuernagel B."/>
            <person name="Mayer K.F."/>
            <person name="Olsen O.A."/>
        </authorList>
    </citation>
    <scope>NUCLEOTIDE SEQUENCE [LARGE SCALE GENOMIC DNA]</scope>
    <source>
        <strain evidence="2">cv. AL8/78</strain>
    </source>
</reference>
<dbReference type="EnsemblPlants" id="AET5Gv20411800.13">
    <property type="protein sequence ID" value="AET5Gv20411800.13"/>
    <property type="gene ID" value="AET5Gv20411800"/>
</dbReference>